<dbReference type="GO" id="GO:0052905">
    <property type="term" value="F:tRNA (guanosine(9)-N1)-methyltransferase activity"/>
    <property type="evidence" value="ECO:0007669"/>
    <property type="project" value="UniProtKB-EC"/>
</dbReference>
<organism evidence="9">
    <name type="scientific">Salpingoeca rosetta (strain ATCC 50818 / BSB-021)</name>
    <dbReference type="NCBI Taxonomy" id="946362"/>
    <lineage>
        <taxon>Eukaryota</taxon>
        <taxon>Choanoflagellata</taxon>
        <taxon>Craspedida</taxon>
        <taxon>Salpingoecidae</taxon>
        <taxon>Salpingoeca</taxon>
    </lineage>
</organism>
<feature type="region of interest" description="Disordered" evidence="6">
    <location>
        <begin position="108"/>
        <end position="130"/>
    </location>
</feature>
<dbReference type="KEGG" id="sre:PTSG_06007"/>
<comment type="catalytic activity">
    <reaction evidence="5">
        <text>guanosine(9) in tRNA + S-adenosyl-L-methionine = N(1)-methylguanosine(9) in tRNA + S-adenosyl-L-homocysteine + H(+)</text>
        <dbReference type="Rhea" id="RHEA:43156"/>
        <dbReference type="Rhea" id="RHEA-COMP:10367"/>
        <dbReference type="Rhea" id="RHEA-COMP:10368"/>
        <dbReference type="ChEBI" id="CHEBI:15378"/>
        <dbReference type="ChEBI" id="CHEBI:57856"/>
        <dbReference type="ChEBI" id="CHEBI:59789"/>
        <dbReference type="ChEBI" id="CHEBI:73542"/>
        <dbReference type="ChEBI" id="CHEBI:74269"/>
        <dbReference type="EC" id="2.1.1.221"/>
    </reaction>
</comment>
<evidence type="ECO:0000256" key="6">
    <source>
        <dbReference type="SAM" id="MobiDB-lite"/>
    </source>
</evidence>
<sequence length="274" mass="29861">MGNWLSSAAPSAAPDAAAATATATTKQTRTPAHAAAATRTQTPAHAAEATRTQIAAATSTQKRKASSCGSKSSSDAVSDTSNAAKRAKYMDLVPGLVEAYWKTHTEPPAKLGELSVPGTARDGTKLSNRQRRRLQDEVFWQLTAELRKKKRKEKKKQQQQQQQQQKRRGGAQAKPSRAIRKAAVPMSSDKARKHTIVIDLDFEQYMGDKVSKIVYLTSESDNIIEDLEEDHVYIIGGLVDHNSCKGLTHRLAQEKGIAHGRLPIDENAKAPEDA</sequence>
<evidence type="ECO:0000256" key="4">
    <source>
        <dbReference type="ARBA" id="ARBA00022691"/>
    </source>
</evidence>
<dbReference type="EMBL" id="GL832969">
    <property type="protein sequence ID" value="EGD74642.1"/>
    <property type="molecule type" value="Genomic_DNA"/>
</dbReference>
<reference evidence="8" key="1">
    <citation type="submission" date="2009-08" db="EMBL/GenBank/DDBJ databases">
        <title>Annotation of Salpingoeca rosetta.</title>
        <authorList>
            <consortium name="The Broad Institute Genome Sequencing Platform"/>
            <person name="Russ C."/>
            <person name="Cuomo C."/>
            <person name="Burger G."/>
            <person name="Gray M.W."/>
            <person name="Holland P.W.H."/>
            <person name="King N."/>
            <person name="Lang F.B.F."/>
            <person name="Roger A.J."/>
            <person name="Ruiz-Trillo I."/>
            <person name="Young S.K."/>
            <person name="Zeng Q."/>
            <person name="Gargeya S."/>
            <person name="Alvarado L."/>
            <person name="Berlin A."/>
            <person name="Chapman S.B."/>
            <person name="Chen Z."/>
            <person name="Freedman E."/>
            <person name="Gellesch M."/>
            <person name="Goldberg J."/>
            <person name="Griggs A."/>
            <person name="Gujja S."/>
            <person name="Heilman E."/>
            <person name="Heiman D."/>
            <person name="Howarth C."/>
            <person name="Mehta T."/>
            <person name="Neiman D."/>
            <person name="Pearson M."/>
            <person name="Roberts A."/>
            <person name="Saif S."/>
            <person name="Shea T."/>
            <person name="Shenoy N."/>
            <person name="Sisk P."/>
            <person name="Stolte C."/>
            <person name="Sykes S."/>
            <person name="White J."/>
            <person name="Yandava C."/>
            <person name="Haas B."/>
            <person name="Nusbaum C."/>
            <person name="Birren B."/>
        </authorList>
    </citation>
    <scope>NUCLEOTIDE SEQUENCE [LARGE SCALE GENOMIC DNA]</scope>
    <source>
        <strain evidence="8">ATCC 50818</strain>
    </source>
</reference>
<keyword evidence="4" id="KW-0949">S-adenosyl-L-methionine</keyword>
<evidence type="ECO:0000256" key="1">
    <source>
        <dbReference type="ARBA" id="ARBA00012797"/>
    </source>
</evidence>
<keyword evidence="9" id="KW-1185">Reference proteome</keyword>
<dbReference type="PROSITE" id="PS51675">
    <property type="entry name" value="SAM_MT_TRM10"/>
    <property type="match status" value="1"/>
</dbReference>
<dbReference type="OrthoDB" id="278300at2759"/>
<dbReference type="RefSeq" id="XP_004992899.1">
    <property type="nucleotide sequence ID" value="XM_004992842.1"/>
</dbReference>
<dbReference type="eggNOG" id="KOG2967">
    <property type="taxonomic scope" value="Eukaryota"/>
</dbReference>
<keyword evidence="2" id="KW-0489">Methyltransferase</keyword>
<dbReference type="GeneID" id="16073472"/>
<accession>F2UDE7</accession>
<evidence type="ECO:0000256" key="2">
    <source>
        <dbReference type="ARBA" id="ARBA00022603"/>
    </source>
</evidence>
<evidence type="ECO:0000313" key="9">
    <source>
        <dbReference type="Proteomes" id="UP000007799"/>
    </source>
</evidence>
<dbReference type="InterPro" id="IPR028564">
    <property type="entry name" value="MT_TRM10-typ"/>
</dbReference>
<dbReference type="InterPro" id="IPR038459">
    <property type="entry name" value="MT_TRM10-typ_sf"/>
</dbReference>
<dbReference type="PANTHER" id="PTHR13563">
    <property type="entry name" value="TRNA (GUANINE-9-) METHYLTRANSFERASE"/>
    <property type="match status" value="1"/>
</dbReference>
<dbReference type="STRING" id="946362.F2UDE7"/>
<feature type="region of interest" description="Disordered" evidence="6">
    <location>
        <begin position="1"/>
        <end position="82"/>
    </location>
</feature>
<name>F2UDE7_SALR5</name>
<feature type="region of interest" description="Disordered" evidence="6">
    <location>
        <begin position="149"/>
        <end position="186"/>
    </location>
</feature>
<protein>
    <recommendedName>
        <fullName evidence="1">tRNA (guanine(9)-N(1))-methyltransferase</fullName>
        <ecNumber evidence="1">2.1.1.221</ecNumber>
    </recommendedName>
</protein>
<dbReference type="AlphaFoldDB" id="F2UDE7"/>
<evidence type="ECO:0000259" key="7">
    <source>
        <dbReference type="PROSITE" id="PS51675"/>
    </source>
</evidence>
<evidence type="ECO:0000256" key="3">
    <source>
        <dbReference type="ARBA" id="ARBA00022679"/>
    </source>
</evidence>
<dbReference type="GO" id="GO:0002939">
    <property type="term" value="P:tRNA N1-guanine methylation"/>
    <property type="evidence" value="ECO:0007669"/>
    <property type="project" value="TreeGrafter"/>
</dbReference>
<feature type="compositionally biased region" description="Low complexity" evidence="6">
    <location>
        <begin position="1"/>
        <end position="58"/>
    </location>
</feature>
<dbReference type="InterPro" id="IPR007356">
    <property type="entry name" value="tRNA_m1G_MeTrfase_euk"/>
</dbReference>
<dbReference type="Proteomes" id="UP000007799">
    <property type="component" value="Unassembled WGS sequence"/>
</dbReference>
<feature type="compositionally biased region" description="Low complexity" evidence="6">
    <location>
        <begin position="66"/>
        <end position="82"/>
    </location>
</feature>
<evidence type="ECO:0000256" key="5">
    <source>
        <dbReference type="ARBA" id="ARBA00048434"/>
    </source>
</evidence>
<dbReference type="EC" id="2.1.1.221" evidence="1"/>
<dbReference type="Gene3D" id="3.40.1280.30">
    <property type="match status" value="1"/>
</dbReference>
<dbReference type="InParanoid" id="F2UDE7"/>
<evidence type="ECO:0000313" key="8">
    <source>
        <dbReference type="EMBL" id="EGD74642.1"/>
    </source>
</evidence>
<dbReference type="GO" id="GO:0000049">
    <property type="term" value="F:tRNA binding"/>
    <property type="evidence" value="ECO:0007669"/>
    <property type="project" value="TreeGrafter"/>
</dbReference>
<dbReference type="PANTHER" id="PTHR13563:SF13">
    <property type="entry name" value="TRNA METHYLTRANSFERASE 10 HOMOLOG A"/>
    <property type="match status" value="1"/>
</dbReference>
<keyword evidence="3" id="KW-0808">Transferase</keyword>
<proteinExistence type="predicted"/>
<dbReference type="GO" id="GO:0005654">
    <property type="term" value="C:nucleoplasm"/>
    <property type="evidence" value="ECO:0007669"/>
    <property type="project" value="TreeGrafter"/>
</dbReference>
<gene>
    <name evidence="8" type="ORF">PTSG_06007</name>
</gene>
<feature type="domain" description="SAM-dependent MTase TRM10-type" evidence="7">
    <location>
        <begin position="126"/>
        <end position="274"/>
    </location>
</feature>